<feature type="region of interest" description="Disordered" evidence="1">
    <location>
        <begin position="1"/>
        <end position="57"/>
    </location>
</feature>
<evidence type="ECO:0000313" key="2">
    <source>
        <dbReference type="EMBL" id="CAB4219433.1"/>
    </source>
</evidence>
<name>A0A6J5SVC7_9CAUD</name>
<protein>
    <submittedName>
        <fullName evidence="2">Uncharacterized protein</fullName>
    </submittedName>
</protein>
<reference evidence="2" key="1">
    <citation type="submission" date="2020-05" db="EMBL/GenBank/DDBJ databases">
        <authorList>
            <person name="Chiriac C."/>
            <person name="Salcher M."/>
            <person name="Ghai R."/>
            <person name="Kavagutti S V."/>
        </authorList>
    </citation>
    <scope>NUCLEOTIDE SEQUENCE</scope>
</reference>
<accession>A0A6J5SVC7</accession>
<dbReference type="EMBL" id="LR797479">
    <property type="protein sequence ID" value="CAB4219433.1"/>
    <property type="molecule type" value="Genomic_DNA"/>
</dbReference>
<sequence>MTDKPPRKGTPRPNLRAITDRTKPASGKPASGIPAGGEGYGGPARMGNPPGVGPTSAQVLDGRARNAMITDMAQARVNAAFARIDAVMADDMHPHAFNAAKYVIDRVAGTPAASVTVTEEAPAVTTYRWLPDIDGTPIE</sequence>
<evidence type="ECO:0000256" key="1">
    <source>
        <dbReference type="SAM" id="MobiDB-lite"/>
    </source>
</evidence>
<proteinExistence type="predicted"/>
<organism evidence="2">
    <name type="scientific">uncultured Caudovirales phage</name>
    <dbReference type="NCBI Taxonomy" id="2100421"/>
    <lineage>
        <taxon>Viruses</taxon>
        <taxon>Duplodnaviria</taxon>
        <taxon>Heunggongvirae</taxon>
        <taxon>Uroviricota</taxon>
        <taxon>Caudoviricetes</taxon>
        <taxon>Peduoviridae</taxon>
        <taxon>Maltschvirus</taxon>
        <taxon>Maltschvirus maltsch</taxon>
    </lineage>
</organism>
<feature type="compositionally biased region" description="Gly residues" evidence="1">
    <location>
        <begin position="34"/>
        <end position="44"/>
    </location>
</feature>
<gene>
    <name evidence="2" type="ORF">UFOVP1619_34</name>
</gene>